<feature type="region of interest" description="Disordered" evidence="7">
    <location>
        <begin position="123"/>
        <end position="181"/>
    </location>
</feature>
<dbReference type="GO" id="GO:0033862">
    <property type="term" value="F:UMP kinase activity"/>
    <property type="evidence" value="ECO:0007669"/>
    <property type="project" value="UniProtKB-EC"/>
</dbReference>
<dbReference type="EC" id="2.7.4.22" evidence="3"/>
<feature type="compositionally biased region" description="Gly residues" evidence="7">
    <location>
        <begin position="170"/>
        <end position="181"/>
    </location>
</feature>
<feature type="domain" description="Aspartate/glutamate/uridylate kinase" evidence="8">
    <location>
        <begin position="335"/>
        <end position="544"/>
    </location>
</feature>
<dbReference type="Proteomes" id="UP001141806">
    <property type="component" value="Unassembled WGS sequence"/>
</dbReference>
<dbReference type="EMBL" id="JAMYWD010000005">
    <property type="protein sequence ID" value="KAJ4969622.1"/>
    <property type="molecule type" value="Genomic_DNA"/>
</dbReference>
<dbReference type="CDD" id="cd04254">
    <property type="entry name" value="AAK_UMPK-PyrH-Ec"/>
    <property type="match status" value="1"/>
</dbReference>
<keyword evidence="11" id="KW-1185">Reference proteome</keyword>
<dbReference type="Gene3D" id="3.40.1160.10">
    <property type="entry name" value="Acetylglutamate kinase-like"/>
    <property type="match status" value="1"/>
</dbReference>
<dbReference type="Pfam" id="PF13837">
    <property type="entry name" value="Myb_DNA-bind_4"/>
    <property type="match status" value="1"/>
</dbReference>
<protein>
    <recommendedName>
        <fullName evidence="3">UMP kinase</fullName>
        <ecNumber evidence="3">2.7.4.22</ecNumber>
    </recommendedName>
    <alternativeName>
        <fullName evidence="5">Uridine monophosphate kinase</fullName>
    </alternativeName>
</protein>
<sequence length="571" mass="62006">MASCDDDFTLLGDENQTPSPRRQNHHHPRHISHVHQFASHRLAAAAATAKLTPILPHLQAPQSHLNNLDPVSAAAAVGGIPKKVAGDEDDADAYSEDAFCSQADPKCPPTFHVVNPNCFAPEDDANPFAATEDETDPSKSRPGNGRTENRKDRDELSDGGTPYSYKKSKGGGGSDYTSGGGDYRKDREEWSDTAIGCLLDAYSDKFIQLNRGNLRGRDWEEVSSIVSDRCDKQKSYKSVEQCKNKVDNLKKRYKVERHRMNSSGLTVSHWPWFKKMKPIVGNSASPRAMSDEDKSMGTSSSILRQNKRHGISTPSPGSLLNNMKSNSMTNPRWRRVVFKISGAALAGTAPQNIDPKVIVLIAGEVATASRLGVEVAVVVGGRNLFCGDTWVAATGLDRSTAYQIGMMATVMNSILLQSALEKMGVQTRVQTAFQIPEVAEPYSRKRAVRHLEKGRVVIFGGIGAGMGNPLFTTDTAAALRASEINAEALLKGTNVEGVFDSRSNTNVTFEQISFREFVSKGVSSMDMMAVTFCEENGIPVVVFNLNEPGNISRALCGEQVGTLIDQAGRIS</sequence>
<feature type="compositionally biased region" description="Polar residues" evidence="7">
    <location>
        <begin position="312"/>
        <end position="327"/>
    </location>
</feature>
<dbReference type="GO" id="GO:0006225">
    <property type="term" value="P:UDP biosynthetic process"/>
    <property type="evidence" value="ECO:0007669"/>
    <property type="project" value="TreeGrafter"/>
</dbReference>
<evidence type="ECO:0000313" key="10">
    <source>
        <dbReference type="EMBL" id="KAJ4969622.1"/>
    </source>
</evidence>
<evidence type="ECO:0000256" key="7">
    <source>
        <dbReference type="SAM" id="MobiDB-lite"/>
    </source>
</evidence>
<dbReference type="PANTHER" id="PTHR42833:SF1">
    <property type="entry name" value="UMP KINASE"/>
    <property type="match status" value="1"/>
</dbReference>
<dbReference type="InterPro" id="IPR036393">
    <property type="entry name" value="AceGlu_kinase-like_sf"/>
</dbReference>
<comment type="similarity">
    <text evidence="2">Belongs to the UMP kinase family.</text>
</comment>
<evidence type="ECO:0000256" key="4">
    <source>
        <dbReference type="ARBA" id="ARBA00022975"/>
    </source>
</evidence>
<feature type="compositionally biased region" description="Basic and acidic residues" evidence="7">
    <location>
        <begin position="147"/>
        <end position="156"/>
    </location>
</feature>
<evidence type="ECO:0000256" key="5">
    <source>
        <dbReference type="ARBA" id="ARBA00032092"/>
    </source>
</evidence>
<keyword evidence="4" id="KW-0665">Pyrimidine biosynthesis</keyword>
<dbReference type="PANTHER" id="PTHR42833">
    <property type="entry name" value="URIDYLATE KINASE"/>
    <property type="match status" value="1"/>
</dbReference>
<dbReference type="FunFam" id="3.40.1160.10:FF:000028">
    <property type="entry name" value="Uridylate kinase isoform A"/>
    <property type="match status" value="1"/>
</dbReference>
<dbReference type="GO" id="GO:0005737">
    <property type="term" value="C:cytoplasm"/>
    <property type="evidence" value="ECO:0007669"/>
    <property type="project" value="InterPro"/>
</dbReference>
<dbReference type="OrthoDB" id="409889at2759"/>
<dbReference type="HAMAP" id="MF_01220_B">
    <property type="entry name" value="PyrH_B"/>
    <property type="match status" value="1"/>
</dbReference>
<accession>A0A9Q0KFM6</accession>
<evidence type="ECO:0000313" key="11">
    <source>
        <dbReference type="Proteomes" id="UP001141806"/>
    </source>
</evidence>
<dbReference type="SUPFAM" id="SSF53633">
    <property type="entry name" value="Carbamate kinase-like"/>
    <property type="match status" value="1"/>
</dbReference>
<feature type="domain" description="Myb/SANT-like DNA-binding" evidence="9">
    <location>
        <begin position="187"/>
        <end position="277"/>
    </location>
</feature>
<evidence type="ECO:0000256" key="6">
    <source>
        <dbReference type="SAM" id="Coils"/>
    </source>
</evidence>
<dbReference type="InterPro" id="IPR001048">
    <property type="entry name" value="Asp/Glu/Uridylate_kinase"/>
</dbReference>
<comment type="caution">
    <text evidence="10">The sequence shown here is derived from an EMBL/GenBank/DDBJ whole genome shotgun (WGS) entry which is preliminary data.</text>
</comment>
<dbReference type="InterPro" id="IPR044822">
    <property type="entry name" value="Myb_DNA-bind_4"/>
</dbReference>
<evidence type="ECO:0000256" key="2">
    <source>
        <dbReference type="ARBA" id="ARBA00007614"/>
    </source>
</evidence>
<dbReference type="Pfam" id="PF00696">
    <property type="entry name" value="AA_kinase"/>
    <property type="match status" value="1"/>
</dbReference>
<dbReference type="InterPro" id="IPR015963">
    <property type="entry name" value="Uridylate_kinase_bac"/>
</dbReference>
<evidence type="ECO:0000259" key="9">
    <source>
        <dbReference type="Pfam" id="PF13837"/>
    </source>
</evidence>
<keyword evidence="6" id="KW-0175">Coiled coil</keyword>
<feature type="compositionally biased region" description="Acidic residues" evidence="7">
    <location>
        <begin position="123"/>
        <end position="135"/>
    </location>
</feature>
<proteinExistence type="inferred from homology"/>
<feature type="compositionally biased region" description="Basic residues" evidence="7">
    <location>
        <begin position="22"/>
        <end position="31"/>
    </location>
</feature>
<reference evidence="10" key="1">
    <citation type="journal article" date="2023" name="Plant J.">
        <title>The genome of the king protea, Protea cynaroides.</title>
        <authorList>
            <person name="Chang J."/>
            <person name="Duong T.A."/>
            <person name="Schoeman C."/>
            <person name="Ma X."/>
            <person name="Roodt D."/>
            <person name="Barker N."/>
            <person name="Li Z."/>
            <person name="Van de Peer Y."/>
            <person name="Mizrachi E."/>
        </authorList>
    </citation>
    <scope>NUCLEOTIDE SEQUENCE</scope>
    <source>
        <tissue evidence="10">Young leaves</tissue>
    </source>
</reference>
<evidence type="ECO:0000256" key="3">
    <source>
        <dbReference type="ARBA" id="ARBA00012899"/>
    </source>
</evidence>
<dbReference type="AlphaFoldDB" id="A0A9Q0KFM6"/>
<comment type="pathway">
    <text evidence="1">Pyrimidine metabolism; CTP biosynthesis via de novo pathway; UDP from UMP (UMPK route): step 1/1.</text>
</comment>
<feature type="coiled-coil region" evidence="6">
    <location>
        <begin position="232"/>
        <end position="259"/>
    </location>
</feature>
<name>A0A9Q0KFM6_9MAGN</name>
<organism evidence="10 11">
    <name type="scientific">Protea cynaroides</name>
    <dbReference type="NCBI Taxonomy" id="273540"/>
    <lineage>
        <taxon>Eukaryota</taxon>
        <taxon>Viridiplantae</taxon>
        <taxon>Streptophyta</taxon>
        <taxon>Embryophyta</taxon>
        <taxon>Tracheophyta</taxon>
        <taxon>Spermatophyta</taxon>
        <taxon>Magnoliopsida</taxon>
        <taxon>Proteales</taxon>
        <taxon>Proteaceae</taxon>
        <taxon>Protea</taxon>
    </lineage>
</organism>
<evidence type="ECO:0000256" key="1">
    <source>
        <dbReference type="ARBA" id="ARBA00004791"/>
    </source>
</evidence>
<feature type="region of interest" description="Disordered" evidence="7">
    <location>
        <begin position="1"/>
        <end position="31"/>
    </location>
</feature>
<evidence type="ECO:0000259" key="8">
    <source>
        <dbReference type="Pfam" id="PF00696"/>
    </source>
</evidence>
<gene>
    <name evidence="10" type="ORF">NE237_002721</name>
</gene>
<feature type="region of interest" description="Disordered" evidence="7">
    <location>
        <begin position="283"/>
        <end position="327"/>
    </location>
</feature>
<dbReference type="FunFam" id="1.10.10.60:FF:000238">
    <property type="entry name" value="Aspartate/glutamate/uridylate kinase family protein"/>
    <property type="match status" value="1"/>
</dbReference>
<dbReference type="Gene3D" id="1.10.10.60">
    <property type="entry name" value="Homeodomain-like"/>
    <property type="match status" value="1"/>
</dbReference>